<proteinExistence type="predicted"/>
<protein>
    <recommendedName>
        <fullName evidence="3">Sulfotransferase domain-containing protein</fullName>
    </recommendedName>
</protein>
<accession>A0ABU6FRU1</accession>
<dbReference type="InterPro" id="IPR027417">
    <property type="entry name" value="P-loop_NTPase"/>
</dbReference>
<dbReference type="Gene3D" id="3.40.50.300">
    <property type="entry name" value="P-loop containing nucleotide triphosphate hydrolases"/>
    <property type="match status" value="1"/>
</dbReference>
<name>A0ABU6FRU1_9PROT</name>
<dbReference type="RefSeq" id="WP_155735297.1">
    <property type="nucleotide sequence ID" value="NZ_JAAZUC010000001.1"/>
</dbReference>
<evidence type="ECO:0008006" key="3">
    <source>
        <dbReference type="Google" id="ProtNLM"/>
    </source>
</evidence>
<dbReference type="EMBL" id="JAQGFR010000231">
    <property type="protein sequence ID" value="MEB8514769.1"/>
    <property type="molecule type" value="Genomic_DNA"/>
</dbReference>
<sequence length="165" mass="18692">MFPESRVIACVRHIPWIIDSIERYAVKNPYQPSLLYDYKSGGTVYMHVNNVTGPLGLVGYALDALRQAVHGMQASRLMLVQYESLVENPGMVLNEIYKFIGQDAFQHDFDNVHQEAVSYDEKMGAPGLHSVLMVCMAMCKLRWEVFARIKPDQPPFCAKHGCKPT</sequence>
<dbReference type="SUPFAM" id="SSF52540">
    <property type="entry name" value="P-loop containing nucleoside triphosphate hydrolases"/>
    <property type="match status" value="1"/>
</dbReference>
<evidence type="ECO:0000313" key="2">
    <source>
        <dbReference type="Proteomes" id="UP001308776"/>
    </source>
</evidence>
<keyword evidence="2" id="KW-1185">Reference proteome</keyword>
<gene>
    <name evidence="1" type="ORF">OW717_12065</name>
</gene>
<comment type="caution">
    <text evidence="1">The sequence shown here is derived from an EMBL/GenBank/DDBJ whole genome shotgun (WGS) entry which is preliminary data.</text>
</comment>
<organism evidence="1 2">
    <name type="scientific">Acidithiobacillus ferriphilus</name>
    <dbReference type="NCBI Taxonomy" id="1689834"/>
    <lineage>
        <taxon>Bacteria</taxon>
        <taxon>Pseudomonadati</taxon>
        <taxon>Pseudomonadota</taxon>
        <taxon>Acidithiobacillia</taxon>
        <taxon>Acidithiobacillales</taxon>
        <taxon>Acidithiobacillaceae</taxon>
        <taxon>Acidithiobacillus</taxon>
    </lineage>
</organism>
<reference evidence="1 2" key="1">
    <citation type="submission" date="2022-11" db="EMBL/GenBank/DDBJ databases">
        <title>Comparative genomics analysis of Acidithiobacillus ferriphilus.</title>
        <authorList>
            <person name="Ma L."/>
        </authorList>
    </citation>
    <scope>NUCLEOTIDE SEQUENCE [LARGE SCALE GENOMIC DNA]</scope>
    <source>
        <strain evidence="1 2">DY15</strain>
    </source>
</reference>
<evidence type="ECO:0000313" key="1">
    <source>
        <dbReference type="EMBL" id="MEB8514769.1"/>
    </source>
</evidence>
<dbReference type="Proteomes" id="UP001308776">
    <property type="component" value="Unassembled WGS sequence"/>
</dbReference>